<dbReference type="Proteomes" id="UP001139226">
    <property type="component" value="Unassembled WGS sequence"/>
</dbReference>
<keyword evidence="1" id="KW-0732">Signal</keyword>
<feature type="compositionally biased region" description="Acidic residues" evidence="3">
    <location>
        <begin position="329"/>
        <end position="339"/>
    </location>
</feature>
<evidence type="ECO:0000256" key="1">
    <source>
        <dbReference type="ARBA" id="ARBA00022729"/>
    </source>
</evidence>
<dbReference type="RefSeq" id="WP_240713912.1">
    <property type="nucleotide sequence ID" value="NZ_JAKVTV010000003.1"/>
</dbReference>
<evidence type="ECO:0000313" key="5">
    <source>
        <dbReference type="Proteomes" id="UP001139226"/>
    </source>
</evidence>
<dbReference type="Gene3D" id="4.10.1080.10">
    <property type="entry name" value="TSP type-3 repeat"/>
    <property type="match status" value="1"/>
</dbReference>
<protein>
    <submittedName>
        <fullName evidence="4">Thrombospondin type 3 repeat-containing protein</fullName>
    </submittedName>
</protein>
<dbReference type="PROSITE" id="PS51257">
    <property type="entry name" value="PROKAR_LIPOPROTEIN"/>
    <property type="match status" value="1"/>
</dbReference>
<keyword evidence="5" id="KW-1185">Reference proteome</keyword>
<dbReference type="GO" id="GO:0007155">
    <property type="term" value="P:cell adhesion"/>
    <property type="evidence" value="ECO:0007669"/>
    <property type="project" value="InterPro"/>
</dbReference>
<dbReference type="GO" id="GO:0005509">
    <property type="term" value="F:calcium ion binding"/>
    <property type="evidence" value="ECO:0007669"/>
    <property type="project" value="InterPro"/>
</dbReference>
<dbReference type="Pfam" id="PF02412">
    <property type="entry name" value="TSP_3"/>
    <property type="match status" value="2"/>
</dbReference>
<feature type="region of interest" description="Disordered" evidence="3">
    <location>
        <begin position="327"/>
        <end position="387"/>
    </location>
</feature>
<evidence type="ECO:0000256" key="3">
    <source>
        <dbReference type="SAM" id="MobiDB-lite"/>
    </source>
</evidence>
<dbReference type="PANTHER" id="PTHR10199">
    <property type="entry name" value="THROMBOSPONDIN"/>
    <property type="match status" value="1"/>
</dbReference>
<reference evidence="4" key="1">
    <citation type="submission" date="2022-03" db="EMBL/GenBank/DDBJ databases">
        <title>Gramella crocea sp. nov., isolated from activated sludge of a seafood processing plant.</title>
        <authorList>
            <person name="Zhang X."/>
        </authorList>
    </citation>
    <scope>NUCLEOTIDE SEQUENCE</scope>
    <source>
        <strain evidence="4">YJ019</strain>
    </source>
</reference>
<organism evidence="4 5">
    <name type="scientific">Christiangramia lutea</name>
    <dbReference type="NCBI Taxonomy" id="1607951"/>
    <lineage>
        <taxon>Bacteria</taxon>
        <taxon>Pseudomonadati</taxon>
        <taxon>Bacteroidota</taxon>
        <taxon>Flavobacteriia</taxon>
        <taxon>Flavobacteriales</taxon>
        <taxon>Flavobacteriaceae</taxon>
        <taxon>Christiangramia</taxon>
    </lineage>
</organism>
<name>A0A9X1V3Z2_9FLAO</name>
<evidence type="ECO:0000256" key="2">
    <source>
        <dbReference type="ARBA" id="ARBA00022837"/>
    </source>
</evidence>
<dbReference type="PANTHER" id="PTHR10199:SF100">
    <property type="entry name" value="THROMBOSPONDIN, ISOFORM A"/>
    <property type="match status" value="1"/>
</dbReference>
<comment type="caution">
    <text evidence="4">The sequence shown here is derived from an EMBL/GenBank/DDBJ whole genome shotgun (WGS) entry which is preliminary data.</text>
</comment>
<dbReference type="InterPro" id="IPR003367">
    <property type="entry name" value="Thrombospondin_3-like_rpt"/>
</dbReference>
<sequence length="647" mass="70566">MKKISIQRMLVAFLVALVVSCSKDDKVAPDDLQNQNVAMVHLGPVLNEFTNQQNRQSLDGLPDCSDEAPGFAQISLTYGDDDTQVDVIVEILEDENGLFTAYDEDLEIPIPSGSNTVSVTLNEFFVWTNVDDAPGEIIWAAPMTGSDYAGFSDTPLPFSWELRAGSKNYINVDVLCFDDRLVNLYGYQFFDITPEVIYEVCFFANFCSDEGRHYTANYSLDIYYGSSANGIPLYTGEIPVTGEDGDFYADPLCLAIPGPQNEEADDAPYLYYEATLLDWEDNYGSASGEMISGTWSFNDIQALLNEDGETSEYFHAFFNCDDSNIPVDSDGDGIPDADDNCPNVANPDQEDSDDNGVGDACEPGNDDDGDGVPNDVDECPDTDPGVEVDEVGCESIQVPGRDIVVLNDANIFDENSMQDPNNVQFVKNLVNFTTTGSRNDGRTIMFDQGKNSACPQCEGIWGTMRNVIQGEGFSILDVSSTNGSLTSIPEDVKVIMLVMPNYHYTTEEINTLKAFASEGGRIIFMGEHELYYGGGIAVENQFLINMGAVLRNTGGYVDCLEFNGQPPIVIPSESIRSHPIMQGIDGLSIACASIIEPGEGDFALFYDTTNTHVLGGVAKIDTTPIRSSVEITSRKWRTSSSATLSGN</sequence>
<evidence type="ECO:0000313" key="4">
    <source>
        <dbReference type="EMBL" id="MCH4823744.1"/>
    </source>
</evidence>
<feature type="compositionally biased region" description="Acidic residues" evidence="3">
    <location>
        <begin position="364"/>
        <end position="387"/>
    </location>
</feature>
<keyword evidence="2" id="KW-0106">Calcium</keyword>
<gene>
    <name evidence="4" type="ORF">ML462_11235</name>
</gene>
<accession>A0A9X1V3Z2</accession>
<dbReference type="EMBL" id="JAKVTV010000003">
    <property type="protein sequence ID" value="MCH4823744.1"/>
    <property type="molecule type" value="Genomic_DNA"/>
</dbReference>
<dbReference type="InterPro" id="IPR028974">
    <property type="entry name" value="TSP_type-3_rpt"/>
</dbReference>
<dbReference type="AlphaFoldDB" id="A0A9X1V3Z2"/>
<proteinExistence type="predicted"/>
<dbReference type="SUPFAM" id="SSF103647">
    <property type="entry name" value="TSP type-3 repeat"/>
    <property type="match status" value="1"/>
</dbReference>